<evidence type="ECO:0000313" key="2">
    <source>
        <dbReference type="Proteomes" id="UP001177021"/>
    </source>
</evidence>
<sequence length="59" mass="5884">MRNETTEGGGVDCTGGVMEGRGGEKTGDGGEEGLRSVGGVVGEVERGDEGDVAEEKAVD</sequence>
<protein>
    <submittedName>
        <fullName evidence="1">Uncharacterized protein</fullName>
    </submittedName>
</protein>
<comment type="caution">
    <text evidence="1">The sequence shown here is derived from an EMBL/GenBank/DDBJ whole genome shotgun (WGS) entry which is preliminary data.</text>
</comment>
<keyword evidence="2" id="KW-1185">Reference proteome</keyword>
<organism evidence="1 2">
    <name type="scientific">Trifolium pratense</name>
    <name type="common">Red clover</name>
    <dbReference type="NCBI Taxonomy" id="57577"/>
    <lineage>
        <taxon>Eukaryota</taxon>
        <taxon>Viridiplantae</taxon>
        <taxon>Streptophyta</taxon>
        <taxon>Embryophyta</taxon>
        <taxon>Tracheophyta</taxon>
        <taxon>Spermatophyta</taxon>
        <taxon>Magnoliopsida</taxon>
        <taxon>eudicotyledons</taxon>
        <taxon>Gunneridae</taxon>
        <taxon>Pentapetalae</taxon>
        <taxon>rosids</taxon>
        <taxon>fabids</taxon>
        <taxon>Fabales</taxon>
        <taxon>Fabaceae</taxon>
        <taxon>Papilionoideae</taxon>
        <taxon>50 kb inversion clade</taxon>
        <taxon>NPAAA clade</taxon>
        <taxon>Hologalegina</taxon>
        <taxon>IRL clade</taxon>
        <taxon>Trifolieae</taxon>
        <taxon>Trifolium</taxon>
    </lineage>
</organism>
<name>A0ACB0KHJ6_TRIPR</name>
<dbReference type="EMBL" id="CASHSV030000206">
    <property type="protein sequence ID" value="CAJ2656083.1"/>
    <property type="molecule type" value="Genomic_DNA"/>
</dbReference>
<gene>
    <name evidence="1" type="ORF">MILVUS5_LOCUS22906</name>
</gene>
<reference evidence="1" key="1">
    <citation type="submission" date="2023-10" db="EMBL/GenBank/DDBJ databases">
        <authorList>
            <person name="Rodriguez Cubillos JULIANA M."/>
            <person name="De Vega J."/>
        </authorList>
    </citation>
    <scope>NUCLEOTIDE SEQUENCE</scope>
</reference>
<proteinExistence type="predicted"/>
<dbReference type="Proteomes" id="UP001177021">
    <property type="component" value="Unassembled WGS sequence"/>
</dbReference>
<evidence type="ECO:0000313" key="1">
    <source>
        <dbReference type="EMBL" id="CAJ2656083.1"/>
    </source>
</evidence>
<accession>A0ACB0KHJ6</accession>